<evidence type="ECO:0000313" key="2">
    <source>
        <dbReference type="EMBL" id="KAJ8390610.1"/>
    </source>
</evidence>
<feature type="signal peptide" evidence="1">
    <location>
        <begin position="1"/>
        <end position="20"/>
    </location>
</feature>
<reference evidence="2" key="1">
    <citation type="journal article" date="2023" name="Science">
        <title>Genome structures resolve the early diversification of teleost fishes.</title>
        <authorList>
            <person name="Parey E."/>
            <person name="Louis A."/>
            <person name="Montfort J."/>
            <person name="Bouchez O."/>
            <person name="Roques C."/>
            <person name="Iampietro C."/>
            <person name="Lluch J."/>
            <person name="Castinel A."/>
            <person name="Donnadieu C."/>
            <person name="Desvignes T."/>
            <person name="Floi Bucao C."/>
            <person name="Jouanno E."/>
            <person name="Wen M."/>
            <person name="Mejri S."/>
            <person name="Dirks R."/>
            <person name="Jansen H."/>
            <person name="Henkel C."/>
            <person name="Chen W.J."/>
            <person name="Zahm M."/>
            <person name="Cabau C."/>
            <person name="Klopp C."/>
            <person name="Thompson A.W."/>
            <person name="Robinson-Rechavi M."/>
            <person name="Braasch I."/>
            <person name="Lecointre G."/>
            <person name="Bobe J."/>
            <person name="Postlethwait J.H."/>
            <person name="Berthelot C."/>
            <person name="Roest Crollius H."/>
            <person name="Guiguen Y."/>
        </authorList>
    </citation>
    <scope>NUCLEOTIDE SEQUENCE</scope>
    <source>
        <strain evidence="2">NC1722</strain>
    </source>
</reference>
<proteinExistence type="predicted"/>
<keyword evidence="3" id="KW-1185">Reference proteome</keyword>
<dbReference type="EMBL" id="JAINUG010000167">
    <property type="protein sequence ID" value="KAJ8390610.1"/>
    <property type="molecule type" value="Genomic_DNA"/>
</dbReference>
<accession>A0AAD7RUR9</accession>
<dbReference type="Proteomes" id="UP001221898">
    <property type="component" value="Unassembled WGS sequence"/>
</dbReference>
<evidence type="ECO:0000256" key="1">
    <source>
        <dbReference type="SAM" id="SignalP"/>
    </source>
</evidence>
<name>A0AAD7RUR9_9TELE</name>
<feature type="chain" id="PRO_5042027184" evidence="1">
    <location>
        <begin position="21"/>
        <end position="104"/>
    </location>
</feature>
<sequence length="104" mass="11604">MRAVLLLLLLVALLVQETDGKRKGKKFKIKEPDVVRKIKKALDPVGILYPKKEKSGAKDLAKVTEDAIVNEHLRLSTQVMNWLHKVVDVGKGIANGVCRTVKHL</sequence>
<dbReference type="AlphaFoldDB" id="A0AAD7RUR9"/>
<protein>
    <submittedName>
        <fullName evidence="2">Uncharacterized protein</fullName>
    </submittedName>
</protein>
<organism evidence="2 3">
    <name type="scientific">Aldrovandia affinis</name>
    <dbReference type="NCBI Taxonomy" id="143900"/>
    <lineage>
        <taxon>Eukaryota</taxon>
        <taxon>Metazoa</taxon>
        <taxon>Chordata</taxon>
        <taxon>Craniata</taxon>
        <taxon>Vertebrata</taxon>
        <taxon>Euteleostomi</taxon>
        <taxon>Actinopterygii</taxon>
        <taxon>Neopterygii</taxon>
        <taxon>Teleostei</taxon>
        <taxon>Notacanthiformes</taxon>
        <taxon>Halosauridae</taxon>
        <taxon>Aldrovandia</taxon>
    </lineage>
</organism>
<comment type="caution">
    <text evidence="2">The sequence shown here is derived from an EMBL/GenBank/DDBJ whole genome shotgun (WGS) entry which is preliminary data.</text>
</comment>
<gene>
    <name evidence="2" type="ORF">AAFF_G00102160</name>
</gene>
<evidence type="ECO:0000313" key="3">
    <source>
        <dbReference type="Proteomes" id="UP001221898"/>
    </source>
</evidence>
<keyword evidence="1" id="KW-0732">Signal</keyword>